<gene>
    <name evidence="2" type="ORF">KC19_11G128300</name>
</gene>
<organism evidence="2 3">
    <name type="scientific">Ceratodon purpureus</name>
    <name type="common">Fire moss</name>
    <name type="synonym">Dicranum purpureum</name>
    <dbReference type="NCBI Taxonomy" id="3225"/>
    <lineage>
        <taxon>Eukaryota</taxon>
        <taxon>Viridiplantae</taxon>
        <taxon>Streptophyta</taxon>
        <taxon>Embryophyta</taxon>
        <taxon>Bryophyta</taxon>
        <taxon>Bryophytina</taxon>
        <taxon>Bryopsida</taxon>
        <taxon>Dicranidae</taxon>
        <taxon>Pseudoditrichales</taxon>
        <taxon>Ditrichaceae</taxon>
        <taxon>Ceratodon</taxon>
    </lineage>
</organism>
<feature type="region of interest" description="Disordered" evidence="1">
    <location>
        <begin position="54"/>
        <end position="83"/>
    </location>
</feature>
<keyword evidence="3" id="KW-1185">Reference proteome</keyword>
<protein>
    <submittedName>
        <fullName evidence="2">Uncharacterized protein</fullName>
    </submittedName>
</protein>
<accession>A0A8T0GDC2</accession>
<proteinExistence type="predicted"/>
<sequence>MIMSRVGSISARIDPHTWWGGGWGVGQIGEREVPTKPCKSGRCELDGAQLELDGSMDTLRNGNGFKRTREEGPHPTHSPHYPIPWIKCAKAGRGCPSPPLSQSLYSTLPPPSSA</sequence>
<comment type="caution">
    <text evidence="2">The sequence shown here is derived from an EMBL/GenBank/DDBJ whole genome shotgun (WGS) entry which is preliminary data.</text>
</comment>
<evidence type="ECO:0000256" key="1">
    <source>
        <dbReference type="SAM" id="MobiDB-lite"/>
    </source>
</evidence>
<dbReference type="EMBL" id="CM026432">
    <property type="protein sequence ID" value="KAG0557416.1"/>
    <property type="molecule type" value="Genomic_DNA"/>
</dbReference>
<evidence type="ECO:0000313" key="3">
    <source>
        <dbReference type="Proteomes" id="UP000822688"/>
    </source>
</evidence>
<evidence type="ECO:0000313" key="2">
    <source>
        <dbReference type="EMBL" id="KAG0557416.1"/>
    </source>
</evidence>
<dbReference type="AlphaFoldDB" id="A0A8T0GDC2"/>
<dbReference type="Proteomes" id="UP000822688">
    <property type="component" value="Chromosome 11"/>
</dbReference>
<reference evidence="2 3" key="1">
    <citation type="submission" date="2020-06" db="EMBL/GenBank/DDBJ databases">
        <title>WGS assembly of Ceratodon purpureus strain R40.</title>
        <authorList>
            <person name="Carey S.B."/>
            <person name="Jenkins J."/>
            <person name="Shu S."/>
            <person name="Lovell J.T."/>
            <person name="Sreedasyam A."/>
            <person name="Maumus F."/>
            <person name="Tiley G.P."/>
            <person name="Fernandez-Pozo N."/>
            <person name="Barry K."/>
            <person name="Chen C."/>
            <person name="Wang M."/>
            <person name="Lipzen A."/>
            <person name="Daum C."/>
            <person name="Saski C.A."/>
            <person name="Payton A.C."/>
            <person name="Mcbreen J.C."/>
            <person name="Conrad R.E."/>
            <person name="Kollar L.M."/>
            <person name="Olsson S."/>
            <person name="Huttunen S."/>
            <person name="Landis J.B."/>
            <person name="Wickett N.J."/>
            <person name="Johnson M.G."/>
            <person name="Rensing S.A."/>
            <person name="Grimwood J."/>
            <person name="Schmutz J."/>
            <person name="Mcdaniel S.F."/>
        </authorList>
    </citation>
    <scope>NUCLEOTIDE SEQUENCE [LARGE SCALE GENOMIC DNA]</scope>
    <source>
        <strain evidence="2 3">R40</strain>
    </source>
</reference>
<name>A0A8T0GDC2_CERPU</name>